<name>A0A9W8MNF6_9AGAR</name>
<comment type="caution">
    <text evidence="2">The sequence shown here is derived from an EMBL/GenBank/DDBJ whole genome shotgun (WGS) entry which is preliminary data.</text>
</comment>
<proteinExistence type="predicted"/>
<dbReference type="AlphaFoldDB" id="A0A9W8MNF6"/>
<keyword evidence="3" id="KW-1185">Reference proteome</keyword>
<sequence>MMAAGGAGGSQAQAQTHPMMMGRTPQQMHQAAVAAHMQAQKLQQSHIQAQATAMAKVKVPAKKGVPSKKPAGR</sequence>
<evidence type="ECO:0000256" key="1">
    <source>
        <dbReference type="SAM" id="MobiDB-lite"/>
    </source>
</evidence>
<dbReference type="EMBL" id="JANKHO010002238">
    <property type="protein sequence ID" value="KAJ3493669.1"/>
    <property type="molecule type" value="Genomic_DNA"/>
</dbReference>
<feature type="region of interest" description="Disordered" evidence="1">
    <location>
        <begin position="22"/>
        <end position="73"/>
    </location>
</feature>
<accession>A0A9W8MNF6</accession>
<evidence type="ECO:0000313" key="3">
    <source>
        <dbReference type="Proteomes" id="UP001148786"/>
    </source>
</evidence>
<reference evidence="2" key="1">
    <citation type="submission" date="2022-07" db="EMBL/GenBank/DDBJ databases">
        <title>Genome Sequence of Agrocybe chaxingu.</title>
        <authorList>
            <person name="Buettner E."/>
        </authorList>
    </citation>
    <scope>NUCLEOTIDE SEQUENCE</scope>
    <source>
        <strain evidence="2">MP-N11</strain>
    </source>
</reference>
<evidence type="ECO:0000313" key="2">
    <source>
        <dbReference type="EMBL" id="KAJ3493669.1"/>
    </source>
</evidence>
<gene>
    <name evidence="2" type="ORF">NLJ89_g10963</name>
</gene>
<feature type="compositionally biased region" description="Low complexity" evidence="1">
    <location>
        <begin position="26"/>
        <end position="40"/>
    </location>
</feature>
<protein>
    <submittedName>
        <fullName evidence="2">Uncharacterized protein</fullName>
    </submittedName>
</protein>
<feature type="compositionally biased region" description="Polar residues" evidence="1">
    <location>
        <begin position="41"/>
        <end position="51"/>
    </location>
</feature>
<feature type="compositionally biased region" description="Low complexity" evidence="1">
    <location>
        <begin position="55"/>
        <end position="73"/>
    </location>
</feature>
<dbReference type="Proteomes" id="UP001148786">
    <property type="component" value="Unassembled WGS sequence"/>
</dbReference>
<organism evidence="2 3">
    <name type="scientific">Agrocybe chaxingu</name>
    <dbReference type="NCBI Taxonomy" id="84603"/>
    <lineage>
        <taxon>Eukaryota</taxon>
        <taxon>Fungi</taxon>
        <taxon>Dikarya</taxon>
        <taxon>Basidiomycota</taxon>
        <taxon>Agaricomycotina</taxon>
        <taxon>Agaricomycetes</taxon>
        <taxon>Agaricomycetidae</taxon>
        <taxon>Agaricales</taxon>
        <taxon>Agaricineae</taxon>
        <taxon>Strophariaceae</taxon>
        <taxon>Agrocybe</taxon>
    </lineage>
</organism>